<dbReference type="Proteomes" id="UP000267469">
    <property type="component" value="Unassembled WGS sequence"/>
</dbReference>
<sequence length="91" mass="10674">MRISLRETKQLEDRIFGREDEAEALVMNVKLHLDKELGDKLVAQQLVYDCVRAYGRKNLKAEIASADHKLFSEKKYEGFRERVRKLFGTCK</sequence>
<accession>A0A3N0DR40</accession>
<name>A0A3N0DR40_SINP1</name>
<reference evidence="1 2" key="1">
    <citation type="submission" date="2018-10" db="EMBL/GenBank/DDBJ databases">
        <title>Sinomicrobium pectinilyticum sp. nov., a pectinase-producing bacterium isolated from alkaline and saline soil, and emended description of the genus Sinomicrobium.</title>
        <authorList>
            <person name="Cheng B."/>
            <person name="Li C."/>
            <person name="Lai Q."/>
            <person name="Du M."/>
            <person name="Shao Z."/>
            <person name="Xu P."/>
            <person name="Yang C."/>
        </authorList>
    </citation>
    <scope>NUCLEOTIDE SEQUENCE [LARGE SCALE GENOMIC DNA]</scope>
    <source>
        <strain evidence="1 2">5DNS001</strain>
    </source>
</reference>
<dbReference type="AlphaFoldDB" id="A0A3N0DR40"/>
<proteinExistence type="predicted"/>
<keyword evidence="2" id="KW-1185">Reference proteome</keyword>
<protein>
    <submittedName>
        <fullName evidence="1">Uncharacterized protein</fullName>
    </submittedName>
</protein>
<organism evidence="1 2">
    <name type="scientific">Sinomicrobium pectinilyticum</name>
    <dbReference type="NCBI Taxonomy" id="1084421"/>
    <lineage>
        <taxon>Bacteria</taxon>
        <taxon>Pseudomonadati</taxon>
        <taxon>Bacteroidota</taxon>
        <taxon>Flavobacteriia</taxon>
        <taxon>Flavobacteriales</taxon>
        <taxon>Flavobacteriaceae</taxon>
        <taxon>Sinomicrobium</taxon>
    </lineage>
</organism>
<gene>
    <name evidence="1" type="ORF">ED312_19735</name>
</gene>
<dbReference type="RefSeq" id="WP_123217752.1">
    <property type="nucleotide sequence ID" value="NZ_RJTM01000137.1"/>
</dbReference>
<evidence type="ECO:0000313" key="1">
    <source>
        <dbReference type="EMBL" id="RNL78099.1"/>
    </source>
</evidence>
<dbReference type="OrthoDB" id="1444051at2"/>
<comment type="caution">
    <text evidence="1">The sequence shown here is derived from an EMBL/GenBank/DDBJ whole genome shotgun (WGS) entry which is preliminary data.</text>
</comment>
<dbReference type="EMBL" id="RJTM01000137">
    <property type="protein sequence ID" value="RNL78099.1"/>
    <property type="molecule type" value="Genomic_DNA"/>
</dbReference>
<evidence type="ECO:0000313" key="2">
    <source>
        <dbReference type="Proteomes" id="UP000267469"/>
    </source>
</evidence>